<protein>
    <recommendedName>
        <fullName evidence="2">BON domain-containing protein</fullName>
    </recommendedName>
</protein>
<feature type="domain" description="BON" evidence="2">
    <location>
        <begin position="190"/>
        <end position="258"/>
    </location>
</feature>
<gene>
    <name evidence="3" type="ORF">DSM19430T_12520</name>
</gene>
<feature type="domain" description="BON" evidence="2">
    <location>
        <begin position="25"/>
        <end position="93"/>
    </location>
</feature>
<dbReference type="Proteomes" id="UP000503820">
    <property type="component" value="Unassembled WGS sequence"/>
</dbReference>
<dbReference type="SMART" id="SM00749">
    <property type="entry name" value="BON"/>
    <property type="match status" value="3"/>
</dbReference>
<dbReference type="InterPro" id="IPR014004">
    <property type="entry name" value="Transpt-assoc_nodulatn_dom_bac"/>
</dbReference>
<feature type="domain" description="BON" evidence="2">
    <location>
        <begin position="100"/>
        <end position="168"/>
    </location>
</feature>
<keyword evidence="4" id="KW-1185">Reference proteome</keyword>
<evidence type="ECO:0000313" key="4">
    <source>
        <dbReference type="Proteomes" id="UP000503820"/>
    </source>
</evidence>
<proteinExistence type="predicted"/>
<name>A0A7J0BSD5_9BACT</name>
<dbReference type="AlphaFoldDB" id="A0A7J0BSD5"/>
<dbReference type="Pfam" id="PF04972">
    <property type="entry name" value="BON"/>
    <property type="match status" value="3"/>
</dbReference>
<dbReference type="InterPro" id="IPR051686">
    <property type="entry name" value="Lipoprotein_DolP"/>
</dbReference>
<dbReference type="PANTHER" id="PTHR34606">
    <property type="entry name" value="BON DOMAIN-CONTAINING PROTEIN"/>
    <property type="match status" value="1"/>
</dbReference>
<keyword evidence="1" id="KW-0732">Signal</keyword>
<dbReference type="PANTHER" id="PTHR34606:SF15">
    <property type="entry name" value="BON DOMAIN-CONTAINING PROTEIN"/>
    <property type="match status" value="1"/>
</dbReference>
<feature type="chain" id="PRO_5029614261" description="BON domain-containing protein" evidence="1">
    <location>
        <begin position="23"/>
        <end position="260"/>
    </location>
</feature>
<dbReference type="EMBL" id="BLVP01000006">
    <property type="protein sequence ID" value="GFM36568.1"/>
    <property type="molecule type" value="Genomic_DNA"/>
</dbReference>
<comment type="caution">
    <text evidence="3">The sequence shown here is derived from an EMBL/GenBank/DDBJ whole genome shotgun (WGS) entry which is preliminary data.</text>
</comment>
<evidence type="ECO:0000313" key="3">
    <source>
        <dbReference type="EMBL" id="GFM36568.1"/>
    </source>
</evidence>
<feature type="signal peptide" evidence="1">
    <location>
        <begin position="1"/>
        <end position="22"/>
    </location>
</feature>
<dbReference type="InterPro" id="IPR007055">
    <property type="entry name" value="BON_dom"/>
</dbReference>
<sequence>MVFVTLMTAIASLLYLGGHLYASEVDDNIVKAAKQSYVFKHYLKDDNVDVKSNNGEVTLTGTVSDDASRALARETVASLPGVKSVDNKLNIKGTPPEAHSDAWLITKVKTTLLFHRNVSGAKTEVLASNGTITLRGEAVNSAQRDLASEYAQDVDGVKNVKNEMTVQGTPVKPGEATMGEKLDAVGDLIDDASVTALVKITLLYHRSTSALNTTVSTKGGVVTLGGEAKSDSEKFLATKLANDVHGVKQVVNNMTVLGAN</sequence>
<evidence type="ECO:0000256" key="1">
    <source>
        <dbReference type="SAM" id="SignalP"/>
    </source>
</evidence>
<dbReference type="Gene3D" id="3.30.1340.30">
    <property type="match status" value="3"/>
</dbReference>
<organism evidence="3 4">
    <name type="scientific">Desulfovibrio psychrotolerans</name>
    <dbReference type="NCBI Taxonomy" id="415242"/>
    <lineage>
        <taxon>Bacteria</taxon>
        <taxon>Pseudomonadati</taxon>
        <taxon>Thermodesulfobacteriota</taxon>
        <taxon>Desulfovibrionia</taxon>
        <taxon>Desulfovibrionales</taxon>
        <taxon>Desulfovibrionaceae</taxon>
        <taxon>Desulfovibrio</taxon>
    </lineage>
</organism>
<accession>A0A7J0BSD5</accession>
<dbReference type="PROSITE" id="PS50914">
    <property type="entry name" value="BON"/>
    <property type="match status" value="3"/>
</dbReference>
<reference evidence="3 4" key="1">
    <citation type="submission" date="2020-05" db="EMBL/GenBank/DDBJ databases">
        <title>Draft genome sequence of Desulfovibrio psychrotolerans JS1T.</title>
        <authorList>
            <person name="Ueno A."/>
            <person name="Tamazawa S."/>
            <person name="Tamamura S."/>
            <person name="Murakami T."/>
            <person name="Kiyama T."/>
            <person name="Inomata H."/>
            <person name="Amano Y."/>
            <person name="Miyakawa K."/>
            <person name="Tamaki H."/>
            <person name="Naganuma T."/>
            <person name="Kaneko K."/>
        </authorList>
    </citation>
    <scope>NUCLEOTIDE SEQUENCE [LARGE SCALE GENOMIC DNA]</scope>
    <source>
        <strain evidence="3 4">JS1</strain>
    </source>
</reference>
<evidence type="ECO:0000259" key="2">
    <source>
        <dbReference type="PROSITE" id="PS50914"/>
    </source>
</evidence>